<dbReference type="RefSeq" id="WP_310918850.1">
    <property type="nucleotide sequence ID" value="NZ_JAMQON010000001.1"/>
</dbReference>
<feature type="compositionally biased region" description="Polar residues" evidence="1">
    <location>
        <begin position="141"/>
        <end position="150"/>
    </location>
</feature>
<dbReference type="InterPro" id="IPR023976">
    <property type="entry name" value="CHP04031_Htur1727"/>
</dbReference>
<dbReference type="EMBL" id="JAMQON010000001">
    <property type="protein sequence ID" value="MDS0259265.1"/>
    <property type="molecule type" value="Genomic_DNA"/>
</dbReference>
<feature type="region of interest" description="Disordered" evidence="1">
    <location>
        <begin position="1"/>
        <end position="29"/>
    </location>
</feature>
<gene>
    <name evidence="2" type="ORF">NDI56_07650</name>
</gene>
<evidence type="ECO:0000256" key="1">
    <source>
        <dbReference type="SAM" id="MobiDB-lite"/>
    </source>
</evidence>
<dbReference type="Proteomes" id="UP001259659">
    <property type="component" value="Unassembled WGS sequence"/>
</dbReference>
<dbReference type="InterPro" id="IPR038693">
    <property type="entry name" value="PaaB_sf"/>
</dbReference>
<evidence type="ECO:0000313" key="2">
    <source>
        <dbReference type="EMBL" id="MDS0259265.1"/>
    </source>
</evidence>
<dbReference type="Pfam" id="PF06243">
    <property type="entry name" value="PaaB"/>
    <property type="match status" value="1"/>
</dbReference>
<keyword evidence="3" id="KW-1185">Reference proteome</keyword>
<dbReference type="NCBIfam" id="TIGR04031">
    <property type="entry name" value="Htur_1727_fam"/>
    <property type="match status" value="1"/>
</dbReference>
<accession>A0ABU2FC33</accession>
<feature type="compositionally biased region" description="Acidic residues" evidence="1">
    <location>
        <begin position="128"/>
        <end position="140"/>
    </location>
</feature>
<comment type="caution">
    <text evidence="2">The sequence shown here is derived from an EMBL/GenBank/DDBJ whole genome shotgun (WGS) entry which is preliminary data.</text>
</comment>
<name>A0ABU2FC33_9EURY</name>
<organism evidence="2 3">
    <name type="scientific">Haloarcula saliterrae</name>
    <dbReference type="NCBI Taxonomy" id="2950534"/>
    <lineage>
        <taxon>Archaea</taxon>
        <taxon>Methanobacteriati</taxon>
        <taxon>Methanobacteriota</taxon>
        <taxon>Stenosarchaea group</taxon>
        <taxon>Halobacteria</taxon>
        <taxon>Halobacteriales</taxon>
        <taxon>Haloarculaceae</taxon>
        <taxon>Haloarcula</taxon>
    </lineage>
</organism>
<dbReference type="InterPro" id="IPR009359">
    <property type="entry name" value="PaaB"/>
</dbReference>
<evidence type="ECO:0000313" key="3">
    <source>
        <dbReference type="Proteomes" id="UP001259659"/>
    </source>
</evidence>
<protein>
    <submittedName>
        <fullName evidence="2">Htur_1727 family rSAM-partnered candidate RiPP</fullName>
    </submittedName>
</protein>
<reference evidence="2 3" key="1">
    <citation type="submission" date="2022-06" db="EMBL/GenBank/DDBJ databases">
        <title>Haloarcula sp. a new haloarchaeum isolate from saline soil.</title>
        <authorList>
            <person name="Strakova D."/>
            <person name="Galisteo C."/>
            <person name="Sanchez-Porro C."/>
            <person name="Ventosa A."/>
        </authorList>
    </citation>
    <scope>NUCLEOTIDE SEQUENCE [LARGE SCALE GENOMIC DNA]</scope>
    <source>
        <strain evidence="2 3">S1CR25-12</strain>
    </source>
</reference>
<feature type="region of interest" description="Disordered" evidence="1">
    <location>
        <begin position="121"/>
        <end position="150"/>
    </location>
</feature>
<proteinExistence type="predicted"/>
<dbReference type="Gene3D" id="3.10.20.520">
    <property type="entry name" value="Phenylacetic acid degradation B"/>
    <property type="match status" value="1"/>
</dbReference>
<sequence length="150" mass="15943">MSDTVGSSTTESGCEETGQATADTGSQELGTHWQRFFRTERPPDMDALDHTVDHPRSATSREWEVFCRETESEPLTHVGSVSAPTAAVAREQATTLFGHAVALWLCPADGTVRVQGSELGVGETAAEGSDDAPTMDEGQMETETLQGGAE</sequence>